<name>A0A2H0R918_UNCKA</name>
<dbReference type="GO" id="GO:0016757">
    <property type="term" value="F:glycosyltransferase activity"/>
    <property type="evidence" value="ECO:0007669"/>
    <property type="project" value="InterPro"/>
</dbReference>
<dbReference type="Gene3D" id="3.40.50.2000">
    <property type="entry name" value="Glycogen Phosphorylase B"/>
    <property type="match status" value="2"/>
</dbReference>
<dbReference type="Proteomes" id="UP000230214">
    <property type="component" value="Unassembled WGS sequence"/>
</dbReference>
<dbReference type="EMBL" id="PCXU01000044">
    <property type="protein sequence ID" value="PIR43003.1"/>
    <property type="molecule type" value="Genomic_DNA"/>
</dbReference>
<evidence type="ECO:0000259" key="2">
    <source>
        <dbReference type="Pfam" id="PF00534"/>
    </source>
</evidence>
<organism evidence="3 4">
    <name type="scientific">candidate division WWE3 bacterium CG10_big_fil_rev_8_21_14_0_10_32_10</name>
    <dbReference type="NCBI Taxonomy" id="1975090"/>
    <lineage>
        <taxon>Bacteria</taxon>
        <taxon>Katanobacteria</taxon>
    </lineage>
</organism>
<feature type="domain" description="Glycosyl transferase family 1" evidence="2">
    <location>
        <begin position="186"/>
        <end position="345"/>
    </location>
</feature>
<dbReference type="Pfam" id="PF00534">
    <property type="entry name" value="Glycos_transf_1"/>
    <property type="match status" value="1"/>
</dbReference>
<dbReference type="InterPro" id="IPR001296">
    <property type="entry name" value="Glyco_trans_1"/>
</dbReference>
<comment type="caution">
    <text evidence="3">The sequence shown here is derived from an EMBL/GenBank/DDBJ whole genome shotgun (WGS) entry which is preliminary data.</text>
</comment>
<dbReference type="SUPFAM" id="SSF53756">
    <property type="entry name" value="UDP-Glycosyltransferase/glycogen phosphorylase"/>
    <property type="match status" value="1"/>
</dbReference>
<dbReference type="GO" id="GO:0009103">
    <property type="term" value="P:lipopolysaccharide biosynthetic process"/>
    <property type="evidence" value="ECO:0007669"/>
    <property type="project" value="TreeGrafter"/>
</dbReference>
<evidence type="ECO:0000313" key="3">
    <source>
        <dbReference type="EMBL" id="PIR43003.1"/>
    </source>
</evidence>
<dbReference type="PANTHER" id="PTHR46401:SF2">
    <property type="entry name" value="GLYCOSYLTRANSFERASE WBBK-RELATED"/>
    <property type="match status" value="1"/>
</dbReference>
<keyword evidence="1" id="KW-0808">Transferase</keyword>
<dbReference type="CDD" id="cd03809">
    <property type="entry name" value="GT4_MtfB-like"/>
    <property type="match status" value="1"/>
</dbReference>
<proteinExistence type="predicted"/>
<reference evidence="3 4" key="1">
    <citation type="submission" date="2017-09" db="EMBL/GenBank/DDBJ databases">
        <title>Depth-based differentiation of microbial function through sediment-hosted aquifers and enrichment of novel symbionts in the deep terrestrial subsurface.</title>
        <authorList>
            <person name="Probst A.J."/>
            <person name="Ladd B."/>
            <person name="Jarett J.K."/>
            <person name="Geller-Mcgrath D.E."/>
            <person name="Sieber C.M."/>
            <person name="Emerson J.B."/>
            <person name="Anantharaman K."/>
            <person name="Thomas B.C."/>
            <person name="Malmstrom R."/>
            <person name="Stieglmeier M."/>
            <person name="Klingl A."/>
            <person name="Woyke T."/>
            <person name="Ryan C.M."/>
            <person name="Banfield J.F."/>
        </authorList>
    </citation>
    <scope>NUCLEOTIDE SEQUENCE [LARGE SCALE GENOMIC DNA]</scope>
    <source>
        <strain evidence="3">CG10_big_fil_rev_8_21_14_0_10_32_10</strain>
    </source>
</reference>
<dbReference type="PANTHER" id="PTHR46401">
    <property type="entry name" value="GLYCOSYLTRANSFERASE WBBK-RELATED"/>
    <property type="match status" value="1"/>
</dbReference>
<evidence type="ECO:0000313" key="4">
    <source>
        <dbReference type="Proteomes" id="UP000230214"/>
    </source>
</evidence>
<accession>A0A2H0R918</accession>
<protein>
    <recommendedName>
        <fullName evidence="2">Glycosyl transferase family 1 domain-containing protein</fullName>
    </recommendedName>
</protein>
<evidence type="ECO:0000256" key="1">
    <source>
        <dbReference type="ARBA" id="ARBA00022679"/>
    </source>
</evidence>
<dbReference type="AlphaFoldDB" id="A0A2H0R918"/>
<sequence>MKIGFDARLINETGVGRYIRNLLPLLIGKNKRNSWVVTVRGSERSILEESISPFIGQVKIIEVNARWHSFYEQLVIPFTFYKEGVDILHIPYINVPFFYFKRMVVTIHDLTVLTNKTGRASTLNPLFYSIKRLGYNFALKKALKSEFIFTVSYSVKNEILEKFPKIKSEKIIVTYNGLSALNKSRNIKLKKTINNYKPYFFYVGNAHPHKNLEFMVLTLDKFFQKFSGYKMIISGRNDYFMRRIFSIINKRKTKDNFIFVENPSDSDLYDYYKNSELVILPSLKEGFGMQILESMQTESLIVASNISAYKEVGNNLCTYFDPTSKRSFVLALHRTLKISKKEREDLFKRYRVHLKKFSWNDNAKQVLNTYVDNKSPRNKTLMISPGNESN</sequence>
<gene>
    <name evidence="3" type="ORF">COV24_05110</name>
</gene>